<feature type="compositionally biased region" description="Basic and acidic residues" evidence="6">
    <location>
        <begin position="183"/>
        <end position="198"/>
    </location>
</feature>
<feature type="binding site" evidence="4">
    <location>
        <position position="475"/>
    </location>
    <ligand>
        <name>S-adenosyl-L-methionine</name>
        <dbReference type="ChEBI" id="CHEBI:59789"/>
    </ligand>
</feature>
<keyword evidence="3 4" id="KW-0949">S-adenosyl-L-methionine</keyword>
<keyword evidence="1 4" id="KW-0489">Methyltransferase</keyword>
<dbReference type="PANTHER" id="PTHR11061:SF30">
    <property type="entry name" value="TRNA (URACIL(54)-C(5))-METHYLTRANSFERASE"/>
    <property type="match status" value="1"/>
</dbReference>
<dbReference type="PANTHER" id="PTHR11061">
    <property type="entry name" value="RNA M5U METHYLTRANSFERASE"/>
    <property type="match status" value="1"/>
</dbReference>
<evidence type="ECO:0000256" key="3">
    <source>
        <dbReference type="ARBA" id="ARBA00022691"/>
    </source>
</evidence>
<dbReference type="AlphaFoldDB" id="A0A1M7A726"/>
<evidence type="ECO:0000256" key="2">
    <source>
        <dbReference type="ARBA" id="ARBA00022679"/>
    </source>
</evidence>
<feature type="binding site" evidence="4">
    <location>
        <position position="454"/>
    </location>
    <ligand>
        <name>S-adenosyl-L-methionine</name>
        <dbReference type="ChEBI" id="CHEBI:59789"/>
    </ligand>
</feature>
<name>A0A1M7A726_9FIRM</name>
<dbReference type="InterPro" id="IPR030391">
    <property type="entry name" value="MeTrfase_TrmA_CS"/>
</dbReference>
<evidence type="ECO:0000256" key="5">
    <source>
        <dbReference type="PROSITE-ProRule" id="PRU10015"/>
    </source>
</evidence>
<feature type="compositionally biased region" description="Polar residues" evidence="6">
    <location>
        <begin position="111"/>
        <end position="128"/>
    </location>
</feature>
<evidence type="ECO:0000256" key="4">
    <source>
        <dbReference type="PROSITE-ProRule" id="PRU01024"/>
    </source>
</evidence>
<feature type="binding site" evidence="4">
    <location>
        <position position="523"/>
    </location>
    <ligand>
        <name>S-adenosyl-L-methionine</name>
        <dbReference type="ChEBI" id="CHEBI:59789"/>
    </ligand>
</feature>
<dbReference type="Pfam" id="PF05958">
    <property type="entry name" value="tRNA_U5-meth_tr"/>
    <property type="match status" value="1"/>
</dbReference>
<dbReference type="Proteomes" id="UP000184386">
    <property type="component" value="Unassembled WGS sequence"/>
</dbReference>
<gene>
    <name evidence="7" type="ORF">SAMN02745136_04773</name>
</gene>
<dbReference type="Gene3D" id="2.40.50.1070">
    <property type="match status" value="1"/>
</dbReference>
<dbReference type="CDD" id="cd02440">
    <property type="entry name" value="AdoMet_MTases"/>
    <property type="match status" value="1"/>
</dbReference>
<feature type="active site" description="Nucleophile" evidence="4">
    <location>
        <position position="550"/>
    </location>
</feature>
<keyword evidence="2 4" id="KW-0808">Transferase</keyword>
<organism evidence="7 8">
    <name type="scientific">Anaerocolumna jejuensis DSM 15929</name>
    <dbReference type="NCBI Taxonomy" id="1121322"/>
    <lineage>
        <taxon>Bacteria</taxon>
        <taxon>Bacillati</taxon>
        <taxon>Bacillota</taxon>
        <taxon>Clostridia</taxon>
        <taxon>Lachnospirales</taxon>
        <taxon>Lachnospiraceae</taxon>
        <taxon>Anaerocolumna</taxon>
    </lineage>
</organism>
<dbReference type="EMBL" id="FRAC01000031">
    <property type="protein sequence ID" value="SHL38471.1"/>
    <property type="molecule type" value="Genomic_DNA"/>
</dbReference>
<dbReference type="NCBIfam" id="TIGR00479">
    <property type="entry name" value="rumA"/>
    <property type="match status" value="1"/>
</dbReference>
<feature type="region of interest" description="Disordered" evidence="6">
    <location>
        <begin position="1"/>
        <end position="151"/>
    </location>
</feature>
<dbReference type="PROSITE" id="PS51687">
    <property type="entry name" value="SAM_MT_RNA_M5U"/>
    <property type="match status" value="1"/>
</dbReference>
<dbReference type="RefSeq" id="WP_073279601.1">
    <property type="nucleotide sequence ID" value="NZ_FRAC01000031.1"/>
</dbReference>
<comment type="similarity">
    <text evidence="4">Belongs to the class I-like SAM-binding methyltransferase superfamily. RNA M5U methyltransferase family.</text>
</comment>
<feature type="binding site" evidence="4">
    <location>
        <position position="425"/>
    </location>
    <ligand>
        <name>S-adenosyl-L-methionine</name>
        <dbReference type="ChEBI" id="CHEBI:59789"/>
    </ligand>
</feature>
<feature type="compositionally biased region" description="Basic and acidic residues" evidence="6">
    <location>
        <begin position="137"/>
        <end position="151"/>
    </location>
</feature>
<feature type="region of interest" description="Disordered" evidence="6">
    <location>
        <begin position="183"/>
        <end position="210"/>
    </location>
</feature>
<dbReference type="SUPFAM" id="SSF53335">
    <property type="entry name" value="S-adenosyl-L-methionine-dependent methyltransferases"/>
    <property type="match status" value="1"/>
</dbReference>
<feature type="active site" evidence="5">
    <location>
        <position position="550"/>
    </location>
</feature>
<protein>
    <submittedName>
        <fullName evidence="7">23S rRNA (Uracil1939-C5)-methyltransferase</fullName>
    </submittedName>
</protein>
<dbReference type="STRING" id="1121322.SAMN02745136_04773"/>
<reference evidence="7 8" key="1">
    <citation type="submission" date="2016-11" db="EMBL/GenBank/DDBJ databases">
        <authorList>
            <person name="Jaros S."/>
            <person name="Januszkiewicz K."/>
            <person name="Wedrychowicz H."/>
        </authorList>
    </citation>
    <scope>NUCLEOTIDE SEQUENCE [LARGE SCALE GENOMIC DNA]</scope>
    <source>
        <strain evidence="7 8">DSM 15929</strain>
    </source>
</reference>
<evidence type="ECO:0000256" key="6">
    <source>
        <dbReference type="SAM" id="MobiDB-lite"/>
    </source>
</evidence>
<evidence type="ECO:0000313" key="8">
    <source>
        <dbReference type="Proteomes" id="UP000184386"/>
    </source>
</evidence>
<feature type="compositionally biased region" description="Basic and acidic residues" evidence="6">
    <location>
        <begin position="47"/>
        <end position="110"/>
    </location>
</feature>
<dbReference type="InterPro" id="IPR030390">
    <property type="entry name" value="MeTrfase_TrmA_AS"/>
</dbReference>
<dbReference type="FunFam" id="3.40.50.150:FF:000009">
    <property type="entry name" value="23S rRNA (Uracil(1939)-C(5))-methyltransferase RlmD"/>
    <property type="match status" value="1"/>
</dbReference>
<evidence type="ECO:0000313" key="7">
    <source>
        <dbReference type="EMBL" id="SHL38471.1"/>
    </source>
</evidence>
<dbReference type="PROSITE" id="PS01231">
    <property type="entry name" value="TRMA_2"/>
    <property type="match status" value="1"/>
</dbReference>
<dbReference type="GO" id="GO:0070041">
    <property type="term" value="F:rRNA (uridine-C5-)-methyltransferase activity"/>
    <property type="evidence" value="ECO:0007669"/>
    <property type="project" value="TreeGrafter"/>
</dbReference>
<evidence type="ECO:0000256" key="1">
    <source>
        <dbReference type="ARBA" id="ARBA00022603"/>
    </source>
</evidence>
<feature type="compositionally biased region" description="Basic and acidic residues" evidence="6">
    <location>
        <begin position="1"/>
        <end position="39"/>
    </location>
</feature>
<accession>A0A1M7A726</accession>
<dbReference type="InterPro" id="IPR029063">
    <property type="entry name" value="SAM-dependent_MTases_sf"/>
</dbReference>
<dbReference type="Gene3D" id="3.40.50.150">
    <property type="entry name" value="Vaccinia Virus protein VP39"/>
    <property type="match status" value="1"/>
</dbReference>
<proteinExistence type="inferred from homology"/>
<dbReference type="PROSITE" id="PS01230">
    <property type="entry name" value="TRMA_1"/>
    <property type="match status" value="1"/>
</dbReference>
<dbReference type="InterPro" id="IPR010280">
    <property type="entry name" value="U5_MeTrfase_fam"/>
</dbReference>
<dbReference type="GO" id="GO:0070475">
    <property type="term" value="P:rRNA base methylation"/>
    <property type="evidence" value="ECO:0007669"/>
    <property type="project" value="TreeGrafter"/>
</dbReference>
<keyword evidence="8" id="KW-1185">Reference proteome</keyword>
<dbReference type="FunFam" id="2.40.50.1070:FF:000003">
    <property type="entry name" value="23S rRNA (Uracil-5-)-methyltransferase RumA"/>
    <property type="match status" value="1"/>
</dbReference>
<sequence>MIQKNEIESARNDRRVHEKAAKKSDKKMDIKLQRLDNENMKYAGKSKSAEVKGKYGSKDVNARKNENRSKDEEARKNENRSKDVNVRKNENRNKDVNARKNENRSKDVSERQIQNSRMDISERQNQNEVKARNNRKIKNEGTENSSEKKFNSIKIKENGKVSRKESKEYWTDHKTEYNLEYNVKDKGGKNSGKYTDKNTKRKSVASDNKGKKYAEGTCPYRRDCGSCKIYEKSYKEHLIEKQKLVTELLSGYCPVKPIVGMEDPAHYRNKVHVVFDRDQRGNAISGVYEEGTHRVVPIESCLIHNQKADEIIASIRGLLKSFKIKTYDEDTGYGLLRHVLIRTGYHSKEIMVVLVIGSPIFPSKNNFVKAIRQLHPEISTIIVNVNDKNTSMILGEKEHIIYGKGFIEDTLCEKVFRISPKSFYQVNPTQTEKLYRLAIDMAELKGKETILDAYCGIGTIGLIASDKASKLIGVELNKDAVADARVNAKRNETSNIQFYLKDAGEFMAQLAEQNETVDVVFMDPPRAGSDEKFLNSLAILKPAKVVYISCNPVTLQRDIEYLVKKGYKAEKAVPVDMFPWTNHVETVVLLSKLKSSDKIEVEIRLDEMDLTQAESKATYAEIKEYVLENTGLKVSQLYIAQVKRKHGITERANFNVGEGKSKIPQVPLEKEEAIENALRYYKMIL</sequence>